<feature type="domain" description="Glycosyltransferase 2-like" evidence="4">
    <location>
        <begin position="6"/>
        <end position="172"/>
    </location>
</feature>
<dbReference type="RefSeq" id="WP_069033785.1">
    <property type="nucleotide sequence ID" value="NZ_MDKC01000013.1"/>
</dbReference>
<dbReference type="PANTHER" id="PTHR22916:SF51">
    <property type="entry name" value="GLYCOSYLTRANSFERASE EPSH-RELATED"/>
    <property type="match status" value="1"/>
</dbReference>
<gene>
    <name evidence="5" type="ORF">BED47_05880</name>
</gene>
<keyword evidence="6" id="KW-1185">Reference proteome</keyword>
<keyword evidence="2" id="KW-0328">Glycosyltransferase</keyword>
<evidence type="ECO:0000256" key="1">
    <source>
        <dbReference type="ARBA" id="ARBA00006739"/>
    </source>
</evidence>
<proteinExistence type="inferred from homology"/>
<dbReference type="CDD" id="cd00761">
    <property type="entry name" value="Glyco_tranf_GTA_type"/>
    <property type="match status" value="1"/>
</dbReference>
<name>A0ABX2ZS48_9BACI</name>
<comment type="similarity">
    <text evidence="1">Belongs to the glycosyltransferase 2 family.</text>
</comment>
<evidence type="ECO:0000256" key="2">
    <source>
        <dbReference type="ARBA" id="ARBA00022676"/>
    </source>
</evidence>
<dbReference type="PANTHER" id="PTHR22916">
    <property type="entry name" value="GLYCOSYLTRANSFERASE"/>
    <property type="match status" value="1"/>
</dbReference>
<dbReference type="Proteomes" id="UP000094580">
    <property type="component" value="Unassembled WGS sequence"/>
</dbReference>
<dbReference type="Pfam" id="PF00535">
    <property type="entry name" value="Glycos_transf_2"/>
    <property type="match status" value="1"/>
</dbReference>
<comment type="caution">
    <text evidence="5">The sequence shown here is derived from an EMBL/GenBank/DDBJ whole genome shotgun (WGS) entry which is preliminary data.</text>
</comment>
<evidence type="ECO:0000313" key="5">
    <source>
        <dbReference type="EMBL" id="ODG92006.1"/>
    </source>
</evidence>
<dbReference type="InterPro" id="IPR029044">
    <property type="entry name" value="Nucleotide-diphossugar_trans"/>
</dbReference>
<evidence type="ECO:0000313" key="6">
    <source>
        <dbReference type="Proteomes" id="UP000094580"/>
    </source>
</evidence>
<protein>
    <recommendedName>
        <fullName evidence="4">Glycosyltransferase 2-like domain-containing protein</fullName>
    </recommendedName>
</protein>
<accession>A0ABX2ZS48</accession>
<organism evidence="5 6">
    <name type="scientific">Gottfriedia luciferensis</name>
    <dbReference type="NCBI Taxonomy" id="178774"/>
    <lineage>
        <taxon>Bacteria</taxon>
        <taxon>Bacillati</taxon>
        <taxon>Bacillota</taxon>
        <taxon>Bacilli</taxon>
        <taxon>Bacillales</taxon>
        <taxon>Bacillaceae</taxon>
        <taxon>Gottfriedia</taxon>
    </lineage>
</organism>
<sequence length="326" mass="38566">MACEISIIVPVYKVENYLNKCIDSILGQTFKDFELILVNDGSPDNCPKICDDYASTDQRVKVIHKENGGLSSARNAGLKIAKGKYIAFVDSDDFIHLKMYEVLHSNAKQYSSDIVICDYLKVNEGDVLNSDEPNLRYKEEHYTNIEALNELYGNKGVKFVVVWNKLFKKHLFDNLEFEENKIHEDEFIAHQLLYKSSKITYIPIQLHFYLQRKNSITQAEFCIKHLDFIKAYKERVNFFMTINQFDLQKKAEYSYIPLFFRYYYKAKNEVPNSREELKRLKSEFCFSLFSFIKNPYFIKKEKIGWFIFVINTSLFDSLVQKRLRNF</sequence>
<dbReference type="EMBL" id="MDKC01000013">
    <property type="protein sequence ID" value="ODG92006.1"/>
    <property type="molecule type" value="Genomic_DNA"/>
</dbReference>
<dbReference type="SUPFAM" id="SSF53448">
    <property type="entry name" value="Nucleotide-diphospho-sugar transferases"/>
    <property type="match status" value="1"/>
</dbReference>
<keyword evidence="3" id="KW-0808">Transferase</keyword>
<dbReference type="Gene3D" id="3.90.550.10">
    <property type="entry name" value="Spore Coat Polysaccharide Biosynthesis Protein SpsA, Chain A"/>
    <property type="match status" value="1"/>
</dbReference>
<reference evidence="5 6" key="1">
    <citation type="submission" date="2016-07" db="EMBL/GenBank/DDBJ databases">
        <authorList>
            <person name="Townsley L."/>
            <person name="Shank E.A."/>
        </authorList>
    </citation>
    <scope>NUCLEOTIDE SEQUENCE [LARGE SCALE GENOMIC DNA]</scope>
    <source>
        <strain evidence="5 6">CH01</strain>
    </source>
</reference>
<evidence type="ECO:0000256" key="3">
    <source>
        <dbReference type="ARBA" id="ARBA00022679"/>
    </source>
</evidence>
<dbReference type="InterPro" id="IPR001173">
    <property type="entry name" value="Glyco_trans_2-like"/>
</dbReference>
<evidence type="ECO:0000259" key="4">
    <source>
        <dbReference type="Pfam" id="PF00535"/>
    </source>
</evidence>